<protein>
    <submittedName>
        <fullName evidence="4">Gnk2-homologous domain-containing protein</fullName>
    </submittedName>
</protein>
<dbReference type="AlphaFoldDB" id="A0A7I4Z4L2"/>
<feature type="region of interest" description="Disordered" evidence="1">
    <location>
        <begin position="1"/>
        <end position="26"/>
    </location>
</feature>
<dbReference type="Proteomes" id="UP000025227">
    <property type="component" value="Unplaced"/>
</dbReference>
<keyword evidence="2" id="KW-0472">Membrane</keyword>
<evidence type="ECO:0000256" key="1">
    <source>
        <dbReference type="SAM" id="MobiDB-lite"/>
    </source>
</evidence>
<dbReference type="OrthoDB" id="5825988at2759"/>
<feature type="compositionally biased region" description="Basic and acidic residues" evidence="1">
    <location>
        <begin position="12"/>
        <end position="26"/>
    </location>
</feature>
<sequence>MDGWRMGKNGRHRQEIDAKDNRPSEVNRRTSSHYLCEVESIVNSWPITTIGDQDLPCEALQPIDFIYKDDDHGRIYEADHSALIDLTISASAVYRADSIIDDENCDFTSSPLQGCYNCLRGADVVSSCYSNQPIMIEVKCQRNLFAATCNSSTAQTTAIIQATRPKYEDICDVKCGRKSHKVVISEISAFHTLWETPTHLRKDEHANYVNMFNFPDSEHLIDITIGHWTIVDSSGRTILAMIAIAIFITAIVLTSKKLIV</sequence>
<keyword evidence="2" id="KW-1133">Transmembrane helix</keyword>
<reference evidence="4" key="1">
    <citation type="submission" date="2020-12" db="UniProtKB">
        <authorList>
            <consortium name="WormBaseParasite"/>
        </authorList>
    </citation>
    <scope>IDENTIFICATION</scope>
    <source>
        <strain evidence="4">MHco3</strain>
    </source>
</reference>
<keyword evidence="2" id="KW-0812">Transmembrane</keyword>
<dbReference type="WBParaSite" id="HCON_00171390-00001">
    <property type="protein sequence ID" value="HCON_00171390-00001"/>
    <property type="gene ID" value="HCON_00171390"/>
</dbReference>
<evidence type="ECO:0000256" key="2">
    <source>
        <dbReference type="SAM" id="Phobius"/>
    </source>
</evidence>
<accession>A0A7I4Z4L2</accession>
<keyword evidence="3" id="KW-1185">Reference proteome</keyword>
<evidence type="ECO:0000313" key="3">
    <source>
        <dbReference type="Proteomes" id="UP000025227"/>
    </source>
</evidence>
<dbReference type="Gene3D" id="2.60.40.3770">
    <property type="match status" value="1"/>
</dbReference>
<feature type="transmembrane region" description="Helical" evidence="2">
    <location>
        <begin position="238"/>
        <end position="255"/>
    </location>
</feature>
<proteinExistence type="predicted"/>
<dbReference type="OMA" id="IDITIGH"/>
<name>A0A7I4Z4L2_HAECO</name>
<organism evidence="3 4">
    <name type="scientific">Haemonchus contortus</name>
    <name type="common">Barber pole worm</name>
    <dbReference type="NCBI Taxonomy" id="6289"/>
    <lineage>
        <taxon>Eukaryota</taxon>
        <taxon>Metazoa</taxon>
        <taxon>Ecdysozoa</taxon>
        <taxon>Nematoda</taxon>
        <taxon>Chromadorea</taxon>
        <taxon>Rhabditida</taxon>
        <taxon>Rhabditina</taxon>
        <taxon>Rhabditomorpha</taxon>
        <taxon>Strongyloidea</taxon>
        <taxon>Trichostrongylidae</taxon>
        <taxon>Haemonchus</taxon>
    </lineage>
</organism>
<evidence type="ECO:0000313" key="4">
    <source>
        <dbReference type="WBParaSite" id="HCON_00171390-00001"/>
    </source>
</evidence>